<dbReference type="EMBL" id="WJEC01002550">
    <property type="protein sequence ID" value="KAF7476324.1"/>
    <property type="molecule type" value="Genomic_DNA"/>
</dbReference>
<dbReference type="GO" id="GO:0008237">
    <property type="term" value="F:metallopeptidase activity"/>
    <property type="evidence" value="ECO:0007669"/>
    <property type="project" value="InterPro"/>
</dbReference>
<dbReference type="InterPro" id="IPR000555">
    <property type="entry name" value="JAMM/MPN+_dom"/>
</dbReference>
<evidence type="ECO:0000256" key="1">
    <source>
        <dbReference type="SAM" id="MobiDB-lite"/>
    </source>
</evidence>
<sequence length="355" mass="39758">MSPQRAVPKACRPRTALLSGRAKWAPALKKRLPRRPGAAHRPLRLRMESAASLPPPPRAGYRDLRQPPPLAPMATPAPTGAGVSQVLLGRPRLRPKLRPQATTSSPAPTAPPPPRAPKLRPRGTRARKARPGRSSERRLLEKLSWSTRLVRPEWARGGREQGRIKMAVQVVQAVQAVHLESDAFLVCLNHALSTEKEEVMGLCIGELNDDTRSDSKFAYTGTEMRTVAEKVDTVRIVHIHSVIILRRSDKRKDRTGRVLYTCFQSIQAQKSSEYERIEIPIHIVPHVTIGKVCLESAVELPKILCQEEQDAYRRIHSLTHLDSVTKIHNGSVFTKNLCSQIIKEETNGDRRKYPV</sequence>
<dbReference type="Pfam" id="PF01398">
    <property type="entry name" value="JAB"/>
    <property type="match status" value="1"/>
</dbReference>
<dbReference type="InterPro" id="IPR040749">
    <property type="entry name" value="BRCC36_C"/>
</dbReference>
<keyword evidence="6" id="KW-1185">Reference proteome</keyword>
<feature type="region of interest" description="Disordered" evidence="1">
    <location>
        <begin position="96"/>
        <end position="138"/>
    </location>
</feature>
<dbReference type="EMBL" id="CABDUW010000220">
    <property type="protein sequence ID" value="VTJ63098.1"/>
    <property type="molecule type" value="Genomic_DNA"/>
</dbReference>
<reference evidence="5 6" key="1">
    <citation type="submission" date="2019-04" db="EMBL/GenBank/DDBJ databases">
        <authorList>
            <person name="Alioto T."/>
            <person name="Alioto T."/>
        </authorList>
    </citation>
    <scope>NUCLEOTIDE SEQUENCE [LARGE SCALE GENOMIC DNA]</scope>
</reference>
<dbReference type="Proteomes" id="UP000335636">
    <property type="component" value="Unassembled WGS sequence"/>
</dbReference>
<evidence type="ECO:0000313" key="6">
    <source>
        <dbReference type="Proteomes" id="UP000335636"/>
    </source>
</evidence>
<feature type="domain" description="JAB1/MPN/MOV34 metalloenzyme" evidence="2">
    <location>
        <begin position="173"/>
        <end position="239"/>
    </location>
</feature>
<accession>A0A5E4B035</accession>
<feature type="domain" description="BRCC36 C-terminal helical" evidence="3">
    <location>
        <begin position="293"/>
        <end position="340"/>
    </location>
</feature>
<feature type="compositionally biased region" description="Basic residues" evidence="1">
    <location>
        <begin position="117"/>
        <end position="131"/>
    </location>
</feature>
<name>A0A5E4B035_MARMO</name>
<evidence type="ECO:0000259" key="2">
    <source>
        <dbReference type="Pfam" id="PF01398"/>
    </source>
</evidence>
<reference evidence="4" key="2">
    <citation type="submission" date="2020-08" db="EMBL/GenBank/DDBJ databases">
        <authorList>
            <person name="Shumante A."/>
            <person name="Zimin A.V."/>
            <person name="Puiu D."/>
            <person name="Salzberg S.L."/>
        </authorList>
    </citation>
    <scope>NUCLEOTIDE SEQUENCE</scope>
    <source>
        <strain evidence="4">WC2-LM</strain>
        <tissue evidence="4">Liver</tissue>
    </source>
</reference>
<feature type="region of interest" description="Disordered" evidence="1">
    <location>
        <begin position="1"/>
        <end position="83"/>
    </location>
</feature>
<feature type="compositionally biased region" description="Low complexity" evidence="1">
    <location>
        <begin position="98"/>
        <end position="107"/>
    </location>
</feature>
<feature type="compositionally biased region" description="Low complexity" evidence="1">
    <location>
        <begin position="72"/>
        <end position="83"/>
    </location>
</feature>
<feature type="compositionally biased region" description="Basic residues" evidence="1">
    <location>
        <begin position="28"/>
        <end position="44"/>
    </location>
</feature>
<dbReference type="Proteomes" id="UP000662637">
    <property type="component" value="Unassembled WGS sequence"/>
</dbReference>
<evidence type="ECO:0000313" key="4">
    <source>
        <dbReference type="EMBL" id="KAF7476324.1"/>
    </source>
</evidence>
<proteinExistence type="predicted"/>
<gene>
    <name evidence="4" type="ORF">GHT09_012595</name>
    <name evidence="5" type="ORF">MONAX_5E008969</name>
</gene>
<protein>
    <submittedName>
        <fullName evidence="4">Lys-63-specific deubiquitinase BRCC36</fullName>
    </submittedName>
</protein>
<organism evidence="5 6">
    <name type="scientific">Marmota monax</name>
    <name type="common">Woodchuck</name>
    <dbReference type="NCBI Taxonomy" id="9995"/>
    <lineage>
        <taxon>Eukaryota</taxon>
        <taxon>Metazoa</taxon>
        <taxon>Chordata</taxon>
        <taxon>Craniata</taxon>
        <taxon>Vertebrata</taxon>
        <taxon>Euteleostomi</taxon>
        <taxon>Mammalia</taxon>
        <taxon>Eutheria</taxon>
        <taxon>Euarchontoglires</taxon>
        <taxon>Glires</taxon>
        <taxon>Rodentia</taxon>
        <taxon>Sciuromorpha</taxon>
        <taxon>Sciuridae</taxon>
        <taxon>Xerinae</taxon>
        <taxon>Marmotini</taxon>
        <taxon>Marmota</taxon>
    </lineage>
</organism>
<evidence type="ECO:0000259" key="3">
    <source>
        <dbReference type="Pfam" id="PF18110"/>
    </source>
</evidence>
<dbReference type="Pfam" id="PF18110">
    <property type="entry name" value="BRCC36_C"/>
    <property type="match status" value="1"/>
</dbReference>
<evidence type="ECO:0000313" key="5">
    <source>
        <dbReference type="EMBL" id="VTJ63098.1"/>
    </source>
</evidence>
<dbReference type="AlphaFoldDB" id="A0A5E4B035"/>
<dbReference type="Gene3D" id="3.40.140.10">
    <property type="entry name" value="Cytidine Deaminase, domain 2"/>
    <property type="match status" value="1"/>
</dbReference>